<keyword evidence="5 9" id="KW-0566">Pantothenate biosynthesis</keyword>
<dbReference type="UniPathway" id="UPA00028">
    <property type="reaction ID" value="UER00005"/>
</dbReference>
<feature type="binding site" evidence="9">
    <location>
        <position position="61"/>
    </location>
    <ligand>
        <name>beta-alanine</name>
        <dbReference type="ChEBI" id="CHEBI:57966"/>
    </ligand>
</feature>
<feature type="binding site" evidence="9">
    <location>
        <begin position="184"/>
        <end position="187"/>
    </location>
    <ligand>
        <name>ATP</name>
        <dbReference type="ChEBI" id="CHEBI:30616"/>
    </ligand>
</feature>
<dbReference type="GO" id="GO:0015940">
    <property type="term" value="P:pantothenate biosynthetic process"/>
    <property type="evidence" value="ECO:0007669"/>
    <property type="project" value="UniProtKB-UniRule"/>
</dbReference>
<dbReference type="Gene3D" id="3.30.1300.10">
    <property type="entry name" value="Pantoate-beta-alanine ligase, C-terminal domain"/>
    <property type="match status" value="1"/>
</dbReference>
<dbReference type="Pfam" id="PF02569">
    <property type="entry name" value="Pantoate_ligase"/>
    <property type="match status" value="1"/>
</dbReference>
<evidence type="ECO:0000256" key="5">
    <source>
        <dbReference type="ARBA" id="ARBA00022655"/>
    </source>
</evidence>
<dbReference type="FunFam" id="3.40.50.620:FF:000013">
    <property type="entry name" value="Pantothenate synthetase"/>
    <property type="match status" value="1"/>
</dbReference>
<comment type="function">
    <text evidence="9">Catalyzes the condensation of pantoate with beta-alanine in an ATP-dependent reaction via a pantoyl-adenylate intermediate.</text>
</comment>
<evidence type="ECO:0000256" key="4">
    <source>
        <dbReference type="ARBA" id="ARBA00022598"/>
    </source>
</evidence>
<feature type="binding site" evidence="9">
    <location>
        <position position="153"/>
    </location>
    <ligand>
        <name>(R)-pantoate</name>
        <dbReference type="ChEBI" id="CHEBI:15980"/>
    </ligand>
</feature>
<dbReference type="HAMAP" id="MF_00158">
    <property type="entry name" value="PanC"/>
    <property type="match status" value="1"/>
</dbReference>
<name>A0A2X4WG67_LEDLE</name>
<sequence length="291" mass="32460">MQIITTSAMMQQKAAELKRQGKTIGYVPTMGYLHEGHLKLVKNSVGENDITVISIFVNPLQFGPNEDLEAYPRDPKRDTELAREAGVDVIFMPDAADMYPNELSMNIEVTKRADVLCGRSRPGHFNGVATVLIKLFNIILPDRVYFGSKDAQQTAIVEGLIADFNFPIKLIAVETAREADGLAKSSRNVYLLNNERQQAPAIYRSLLKAEKIIKDGESDPAVITQLVKEYIEKNTDGVIDYVEVLSYPQLSYQIRLEGKVIIAIAVKFSKARLIDNLIITVNKEVTKCSVQ</sequence>
<comment type="subcellular location">
    <subcellularLocation>
        <location evidence="9">Cytoplasm</location>
    </subcellularLocation>
</comment>
<accession>A0A2X4WG67</accession>
<protein>
    <recommendedName>
        <fullName evidence="9">Pantothenate synthetase</fullName>
        <shortName evidence="9">PS</shortName>
        <ecNumber evidence="9">6.3.2.1</ecNumber>
    </recommendedName>
    <alternativeName>
        <fullName evidence="9">Pantoate--beta-alanine ligase</fullName>
    </alternativeName>
    <alternativeName>
        <fullName evidence="9">Pantoate-activating enzyme</fullName>
    </alternativeName>
</protein>
<dbReference type="InterPro" id="IPR014729">
    <property type="entry name" value="Rossmann-like_a/b/a_fold"/>
</dbReference>
<dbReference type="GO" id="GO:0005829">
    <property type="term" value="C:cytosol"/>
    <property type="evidence" value="ECO:0007669"/>
    <property type="project" value="TreeGrafter"/>
</dbReference>
<evidence type="ECO:0000256" key="8">
    <source>
        <dbReference type="ARBA" id="ARBA00048258"/>
    </source>
</evidence>
<feature type="active site" description="Proton donor" evidence="9">
    <location>
        <position position="37"/>
    </location>
</feature>
<dbReference type="AlphaFoldDB" id="A0A2X4WG67"/>
<comment type="catalytic activity">
    <reaction evidence="8 9">
        <text>(R)-pantoate + beta-alanine + ATP = (R)-pantothenate + AMP + diphosphate + H(+)</text>
        <dbReference type="Rhea" id="RHEA:10912"/>
        <dbReference type="ChEBI" id="CHEBI:15378"/>
        <dbReference type="ChEBI" id="CHEBI:15980"/>
        <dbReference type="ChEBI" id="CHEBI:29032"/>
        <dbReference type="ChEBI" id="CHEBI:30616"/>
        <dbReference type="ChEBI" id="CHEBI:33019"/>
        <dbReference type="ChEBI" id="CHEBI:57966"/>
        <dbReference type="ChEBI" id="CHEBI:456215"/>
        <dbReference type="EC" id="6.3.2.1"/>
    </reaction>
</comment>
<evidence type="ECO:0000256" key="1">
    <source>
        <dbReference type="ARBA" id="ARBA00004990"/>
    </source>
</evidence>
<gene>
    <name evidence="9 10" type="primary">panC</name>
    <name evidence="10" type="ORF">NCTC4824_01966</name>
</gene>
<dbReference type="EC" id="6.3.2.1" evidence="9"/>
<reference evidence="10 11" key="1">
    <citation type="submission" date="2018-06" db="EMBL/GenBank/DDBJ databases">
        <authorList>
            <consortium name="Pathogen Informatics"/>
            <person name="Doyle S."/>
        </authorList>
    </citation>
    <scope>NUCLEOTIDE SEQUENCE [LARGE SCALE GENOMIC DNA]</scope>
    <source>
        <strain evidence="10 11">NCTC4824</strain>
    </source>
</reference>
<dbReference type="CDD" id="cd00560">
    <property type="entry name" value="PanC"/>
    <property type="match status" value="1"/>
</dbReference>
<evidence type="ECO:0000256" key="9">
    <source>
        <dbReference type="HAMAP-Rule" id="MF_00158"/>
    </source>
</evidence>
<feature type="binding site" evidence="9">
    <location>
        <begin position="147"/>
        <end position="150"/>
    </location>
    <ligand>
        <name>ATP</name>
        <dbReference type="ChEBI" id="CHEBI:30616"/>
    </ligand>
</feature>
<dbReference type="FunFam" id="3.30.1300.10:FF:000001">
    <property type="entry name" value="Pantothenate synthetase"/>
    <property type="match status" value="1"/>
</dbReference>
<dbReference type="Gene3D" id="3.40.50.620">
    <property type="entry name" value="HUPs"/>
    <property type="match status" value="1"/>
</dbReference>
<dbReference type="GO" id="GO:0005524">
    <property type="term" value="F:ATP binding"/>
    <property type="evidence" value="ECO:0007669"/>
    <property type="project" value="UniProtKB-KW"/>
</dbReference>
<feature type="binding site" evidence="9">
    <location>
        <begin position="30"/>
        <end position="37"/>
    </location>
    <ligand>
        <name>ATP</name>
        <dbReference type="ChEBI" id="CHEBI:30616"/>
    </ligand>
</feature>
<comment type="subunit">
    <text evidence="9">Homodimer.</text>
</comment>
<dbReference type="Proteomes" id="UP000249134">
    <property type="component" value="Chromosome 1"/>
</dbReference>
<feature type="binding site" evidence="9">
    <location>
        <position position="176"/>
    </location>
    <ligand>
        <name>ATP</name>
        <dbReference type="ChEBI" id="CHEBI:30616"/>
    </ligand>
</feature>
<comment type="similarity">
    <text evidence="2 9">Belongs to the pantothenate synthetase family.</text>
</comment>
<dbReference type="InterPro" id="IPR042176">
    <property type="entry name" value="Pantoate_ligase_C"/>
</dbReference>
<evidence type="ECO:0000313" key="11">
    <source>
        <dbReference type="Proteomes" id="UP000249134"/>
    </source>
</evidence>
<organism evidence="10 11">
    <name type="scientific">Lederbergia lenta</name>
    <name type="common">Bacillus lentus</name>
    <dbReference type="NCBI Taxonomy" id="1467"/>
    <lineage>
        <taxon>Bacteria</taxon>
        <taxon>Bacillati</taxon>
        <taxon>Bacillota</taxon>
        <taxon>Bacilli</taxon>
        <taxon>Bacillales</taxon>
        <taxon>Bacillaceae</taxon>
        <taxon>Lederbergia</taxon>
    </lineage>
</organism>
<keyword evidence="6 9" id="KW-0547">Nucleotide-binding</keyword>
<dbReference type="STRING" id="1348624.GCA_001591545_01035"/>
<dbReference type="EMBL" id="LS483476">
    <property type="protein sequence ID" value="SQI56600.1"/>
    <property type="molecule type" value="Genomic_DNA"/>
</dbReference>
<keyword evidence="3 9" id="KW-0963">Cytoplasm</keyword>
<dbReference type="PANTHER" id="PTHR21299">
    <property type="entry name" value="CYTIDYLATE KINASE/PANTOATE-BETA-ALANINE LIGASE"/>
    <property type="match status" value="1"/>
</dbReference>
<comment type="pathway">
    <text evidence="1 9">Cofactor biosynthesis; (R)-pantothenate biosynthesis; (R)-pantothenate from (R)-pantoate and beta-alanine: step 1/1.</text>
</comment>
<comment type="miscellaneous">
    <text evidence="9">The reaction proceeds by a bi uni uni bi ping pong mechanism.</text>
</comment>
<dbReference type="GO" id="GO:0004592">
    <property type="term" value="F:pantoate-beta-alanine ligase activity"/>
    <property type="evidence" value="ECO:0007669"/>
    <property type="project" value="UniProtKB-UniRule"/>
</dbReference>
<evidence type="ECO:0000256" key="6">
    <source>
        <dbReference type="ARBA" id="ARBA00022741"/>
    </source>
</evidence>
<feature type="binding site" evidence="9">
    <location>
        <position position="61"/>
    </location>
    <ligand>
        <name>(R)-pantoate</name>
        <dbReference type="ChEBI" id="CHEBI:15980"/>
    </ligand>
</feature>
<evidence type="ECO:0000256" key="2">
    <source>
        <dbReference type="ARBA" id="ARBA00009256"/>
    </source>
</evidence>
<dbReference type="InterPro" id="IPR003721">
    <property type="entry name" value="Pantoate_ligase"/>
</dbReference>
<evidence type="ECO:0000256" key="7">
    <source>
        <dbReference type="ARBA" id="ARBA00022840"/>
    </source>
</evidence>
<dbReference type="PANTHER" id="PTHR21299:SF1">
    <property type="entry name" value="PANTOATE--BETA-ALANINE LIGASE"/>
    <property type="match status" value="1"/>
</dbReference>
<proteinExistence type="inferred from homology"/>
<evidence type="ECO:0000256" key="3">
    <source>
        <dbReference type="ARBA" id="ARBA00022490"/>
    </source>
</evidence>
<keyword evidence="11" id="KW-1185">Reference proteome</keyword>
<keyword evidence="7 9" id="KW-0067">ATP-binding</keyword>
<dbReference type="NCBIfam" id="TIGR00018">
    <property type="entry name" value="panC"/>
    <property type="match status" value="1"/>
</dbReference>
<dbReference type="SUPFAM" id="SSF52374">
    <property type="entry name" value="Nucleotidylyl transferase"/>
    <property type="match status" value="1"/>
</dbReference>
<evidence type="ECO:0000313" key="10">
    <source>
        <dbReference type="EMBL" id="SQI56600.1"/>
    </source>
</evidence>
<dbReference type="RefSeq" id="WP_066137848.1">
    <property type="nucleotide sequence ID" value="NZ_CBCSGM010000001.1"/>
</dbReference>
<keyword evidence="4 9" id="KW-0436">Ligase</keyword>
<dbReference type="KEGG" id="blen:NCTC4824_01966"/>